<organism evidence="2 3">
    <name type="scientific">Flavilitoribacter nigricans (strain ATCC 23147 / DSM 23189 / NBRC 102662 / NCIMB 1420 / SS-2)</name>
    <name type="common">Lewinella nigricans</name>
    <dbReference type="NCBI Taxonomy" id="1122177"/>
    <lineage>
        <taxon>Bacteria</taxon>
        <taxon>Pseudomonadati</taxon>
        <taxon>Bacteroidota</taxon>
        <taxon>Saprospiria</taxon>
        <taxon>Saprospirales</taxon>
        <taxon>Lewinellaceae</taxon>
        <taxon>Flavilitoribacter</taxon>
    </lineage>
</organism>
<evidence type="ECO:0000313" key="3">
    <source>
        <dbReference type="Proteomes" id="UP000223913"/>
    </source>
</evidence>
<dbReference type="RefSeq" id="WP_099154935.1">
    <property type="nucleotide sequence ID" value="NZ_PDUD01000051.1"/>
</dbReference>
<keyword evidence="3" id="KW-1185">Reference proteome</keyword>
<evidence type="ECO:0000313" key="2">
    <source>
        <dbReference type="EMBL" id="PHN01621.1"/>
    </source>
</evidence>
<dbReference type="Proteomes" id="UP000223913">
    <property type="component" value="Unassembled WGS sequence"/>
</dbReference>
<proteinExistence type="predicted"/>
<dbReference type="EMBL" id="PDUD01000051">
    <property type="protein sequence ID" value="PHN01621.1"/>
    <property type="molecule type" value="Genomic_DNA"/>
</dbReference>
<evidence type="ECO:0008006" key="4">
    <source>
        <dbReference type="Google" id="ProtNLM"/>
    </source>
</evidence>
<protein>
    <recommendedName>
        <fullName evidence="4">Lipoprotein</fullName>
    </recommendedName>
</protein>
<feature type="signal peptide" evidence="1">
    <location>
        <begin position="1"/>
        <end position="20"/>
    </location>
</feature>
<name>A0A2D0MZB9_FLAN2</name>
<dbReference type="OrthoDB" id="9793669at2"/>
<dbReference type="PROSITE" id="PS51257">
    <property type="entry name" value="PROKAR_LIPOPROTEIN"/>
    <property type="match status" value="1"/>
</dbReference>
<dbReference type="AlphaFoldDB" id="A0A2D0MZB9"/>
<evidence type="ECO:0000256" key="1">
    <source>
        <dbReference type="SAM" id="SignalP"/>
    </source>
</evidence>
<gene>
    <name evidence="2" type="ORF">CRP01_35975</name>
</gene>
<sequence length="198" mass="21741">MQKFNLLLLLSLSFTLQGCAQETTPNAEQQIIEATSAAPEDTRDGAAVYGYTSKGNLTLLREGTNSLICLADDPNREGFQSVCYHQDLEPFMIRGRELRAEGKNNLEIFDTREAEAKAGTLKMPGQPTTMHLLEGKSGQYDPESKSVTGANYRYVVYIPWATAESTGLPIQPVVPGGPWIMDPGTHRAHIMISTPPQQ</sequence>
<keyword evidence="1" id="KW-0732">Signal</keyword>
<feature type="chain" id="PRO_5013379440" description="Lipoprotein" evidence="1">
    <location>
        <begin position="21"/>
        <end position="198"/>
    </location>
</feature>
<comment type="caution">
    <text evidence="2">The sequence shown here is derived from an EMBL/GenBank/DDBJ whole genome shotgun (WGS) entry which is preliminary data.</text>
</comment>
<accession>A0A2D0MZB9</accession>
<reference evidence="2 3" key="1">
    <citation type="submission" date="2017-10" db="EMBL/GenBank/DDBJ databases">
        <title>The draft genome sequence of Lewinella nigricans NBRC 102662.</title>
        <authorList>
            <person name="Wang K."/>
        </authorList>
    </citation>
    <scope>NUCLEOTIDE SEQUENCE [LARGE SCALE GENOMIC DNA]</scope>
    <source>
        <strain evidence="2 3">NBRC 102662</strain>
    </source>
</reference>